<dbReference type="Proteomes" id="UP000799537">
    <property type="component" value="Unassembled WGS sequence"/>
</dbReference>
<keyword evidence="3" id="KW-1185">Reference proteome</keyword>
<organism evidence="2 3">
    <name type="scientific">Zasmidium cellare ATCC 36951</name>
    <dbReference type="NCBI Taxonomy" id="1080233"/>
    <lineage>
        <taxon>Eukaryota</taxon>
        <taxon>Fungi</taxon>
        <taxon>Dikarya</taxon>
        <taxon>Ascomycota</taxon>
        <taxon>Pezizomycotina</taxon>
        <taxon>Dothideomycetes</taxon>
        <taxon>Dothideomycetidae</taxon>
        <taxon>Mycosphaerellales</taxon>
        <taxon>Mycosphaerellaceae</taxon>
        <taxon>Zasmidium</taxon>
    </lineage>
</organism>
<evidence type="ECO:0000256" key="1">
    <source>
        <dbReference type="SAM" id="MobiDB-lite"/>
    </source>
</evidence>
<dbReference type="GeneID" id="54559059"/>
<feature type="region of interest" description="Disordered" evidence="1">
    <location>
        <begin position="36"/>
        <end position="64"/>
    </location>
</feature>
<protein>
    <submittedName>
        <fullName evidence="2">Uncharacterized protein</fullName>
    </submittedName>
</protein>
<gene>
    <name evidence="2" type="ORF">M409DRAFT_21285</name>
</gene>
<name>A0A6A6CN23_ZASCE</name>
<accession>A0A6A6CN23</accession>
<proteinExistence type="predicted"/>
<dbReference type="EMBL" id="ML993590">
    <property type="protein sequence ID" value="KAF2168535.1"/>
    <property type="molecule type" value="Genomic_DNA"/>
</dbReference>
<dbReference type="RefSeq" id="XP_033669424.1">
    <property type="nucleotide sequence ID" value="XM_033805787.1"/>
</dbReference>
<evidence type="ECO:0000313" key="2">
    <source>
        <dbReference type="EMBL" id="KAF2168535.1"/>
    </source>
</evidence>
<reference evidence="2" key="1">
    <citation type="journal article" date="2020" name="Stud. Mycol.">
        <title>101 Dothideomycetes genomes: a test case for predicting lifestyles and emergence of pathogens.</title>
        <authorList>
            <person name="Haridas S."/>
            <person name="Albert R."/>
            <person name="Binder M."/>
            <person name="Bloem J."/>
            <person name="Labutti K."/>
            <person name="Salamov A."/>
            <person name="Andreopoulos B."/>
            <person name="Baker S."/>
            <person name="Barry K."/>
            <person name="Bills G."/>
            <person name="Bluhm B."/>
            <person name="Cannon C."/>
            <person name="Castanera R."/>
            <person name="Culley D."/>
            <person name="Daum C."/>
            <person name="Ezra D."/>
            <person name="Gonzalez J."/>
            <person name="Henrissat B."/>
            <person name="Kuo A."/>
            <person name="Liang C."/>
            <person name="Lipzen A."/>
            <person name="Lutzoni F."/>
            <person name="Magnuson J."/>
            <person name="Mondo S."/>
            <person name="Nolan M."/>
            <person name="Ohm R."/>
            <person name="Pangilinan J."/>
            <person name="Park H.-J."/>
            <person name="Ramirez L."/>
            <person name="Alfaro M."/>
            <person name="Sun H."/>
            <person name="Tritt A."/>
            <person name="Yoshinaga Y."/>
            <person name="Zwiers L.-H."/>
            <person name="Turgeon B."/>
            <person name="Goodwin S."/>
            <person name="Spatafora J."/>
            <person name="Crous P."/>
            <person name="Grigoriev I."/>
        </authorList>
    </citation>
    <scope>NUCLEOTIDE SEQUENCE</scope>
    <source>
        <strain evidence="2">ATCC 36951</strain>
    </source>
</reference>
<sequence length="64" mass="7334">MPSQAVGKYLDRNKLKKRLEEKYGTKFDFNIVTSQSGTNWDYPDGHTGLSEDEIEQCQKDPPQA</sequence>
<dbReference type="AlphaFoldDB" id="A0A6A6CN23"/>
<evidence type="ECO:0000313" key="3">
    <source>
        <dbReference type="Proteomes" id="UP000799537"/>
    </source>
</evidence>